<comment type="caution">
    <text evidence="4">The sequence shown here is derived from an EMBL/GenBank/DDBJ whole genome shotgun (WGS) entry which is preliminary data.</text>
</comment>
<keyword evidence="2" id="KW-0560">Oxidoreductase</keyword>
<dbReference type="Proteomes" id="UP000317243">
    <property type="component" value="Unassembled WGS sequence"/>
</dbReference>
<sequence>MKALVTGGAGFLGRHLVDQLLDSDNDVRILTRGDYPELADRVGIVRGDVRDKEIVQSACAGVDVVFHVAAVPGIWGPWKTFHGINTQGTLNIIEACQLHGVPKLVYTSSPSVVFDGKSHVNADESLPYPSKYLCHYPHSKALAEAAVLEANSDSLATVSLRPHLIWGPRDNHLIPRLIRRAIAGRLVRVGDGTNLVSCAYVENVAAAHRQACDELSPGTRVAGKAYFINEPDPVNLWEWVDQLLDLGGLPPVKRSISARLASSVGTGFEAVYRVLGKKAEPPMTRFLAAQLSQSHTYSIENARRDFGYQPLVTFEEGMARLAPEIKAIADQES</sequence>
<dbReference type="PANTHER" id="PTHR43245">
    <property type="entry name" value="BIFUNCTIONAL POLYMYXIN RESISTANCE PROTEIN ARNA"/>
    <property type="match status" value="1"/>
</dbReference>
<evidence type="ECO:0000256" key="1">
    <source>
        <dbReference type="ARBA" id="ARBA00009219"/>
    </source>
</evidence>
<accession>A0A5C5X4F6</accession>
<evidence type="ECO:0000313" key="5">
    <source>
        <dbReference type="Proteomes" id="UP000317243"/>
    </source>
</evidence>
<evidence type="ECO:0000256" key="2">
    <source>
        <dbReference type="ARBA" id="ARBA00023002"/>
    </source>
</evidence>
<proteinExistence type="inferred from homology"/>
<dbReference type="OrthoDB" id="9811743at2"/>
<dbReference type="AlphaFoldDB" id="A0A5C5X4F6"/>
<organism evidence="4 5">
    <name type="scientific">Thalassoglobus neptunius</name>
    <dbReference type="NCBI Taxonomy" id="1938619"/>
    <lineage>
        <taxon>Bacteria</taxon>
        <taxon>Pseudomonadati</taxon>
        <taxon>Planctomycetota</taxon>
        <taxon>Planctomycetia</taxon>
        <taxon>Planctomycetales</taxon>
        <taxon>Planctomycetaceae</taxon>
        <taxon>Thalassoglobus</taxon>
    </lineage>
</organism>
<keyword evidence="5" id="KW-1185">Reference proteome</keyword>
<keyword evidence="4" id="KW-0413">Isomerase</keyword>
<dbReference type="SUPFAM" id="SSF51735">
    <property type="entry name" value="NAD(P)-binding Rossmann-fold domains"/>
    <property type="match status" value="1"/>
</dbReference>
<dbReference type="InterPro" id="IPR002225">
    <property type="entry name" value="3Beta_OHSteriod_DH/Estase"/>
</dbReference>
<dbReference type="RefSeq" id="WP_146507423.1">
    <property type="nucleotide sequence ID" value="NZ_SIHI01000001.1"/>
</dbReference>
<name>A0A5C5X4F6_9PLAN</name>
<dbReference type="GO" id="GO:0016616">
    <property type="term" value="F:oxidoreductase activity, acting on the CH-OH group of donors, NAD or NADP as acceptor"/>
    <property type="evidence" value="ECO:0007669"/>
    <property type="project" value="InterPro"/>
</dbReference>
<dbReference type="PANTHER" id="PTHR43245:SF51">
    <property type="entry name" value="SHORT CHAIN DEHYDROGENASE_REDUCTASE FAMILY 42E, MEMBER 2"/>
    <property type="match status" value="1"/>
</dbReference>
<gene>
    <name evidence="4" type="ORF">KOR42_09700</name>
</gene>
<reference evidence="4 5" key="1">
    <citation type="submission" date="2019-02" db="EMBL/GenBank/DDBJ databases">
        <title>Deep-cultivation of Planctomycetes and their phenomic and genomic characterization uncovers novel biology.</title>
        <authorList>
            <person name="Wiegand S."/>
            <person name="Jogler M."/>
            <person name="Boedeker C."/>
            <person name="Pinto D."/>
            <person name="Vollmers J."/>
            <person name="Rivas-Marin E."/>
            <person name="Kohn T."/>
            <person name="Peeters S.H."/>
            <person name="Heuer A."/>
            <person name="Rast P."/>
            <person name="Oberbeckmann S."/>
            <person name="Bunk B."/>
            <person name="Jeske O."/>
            <person name="Meyerdierks A."/>
            <person name="Storesund J.E."/>
            <person name="Kallscheuer N."/>
            <person name="Luecker S."/>
            <person name="Lage O.M."/>
            <person name="Pohl T."/>
            <person name="Merkel B.J."/>
            <person name="Hornburger P."/>
            <person name="Mueller R.-W."/>
            <person name="Bruemmer F."/>
            <person name="Labrenz M."/>
            <person name="Spormann A.M."/>
            <person name="Op Den Camp H."/>
            <person name="Overmann J."/>
            <person name="Amann R."/>
            <person name="Jetten M.S.M."/>
            <person name="Mascher T."/>
            <person name="Medema M.H."/>
            <person name="Devos D.P."/>
            <person name="Kaster A.-K."/>
            <person name="Ovreas L."/>
            <person name="Rohde M."/>
            <person name="Galperin M.Y."/>
            <person name="Jogler C."/>
        </authorList>
    </citation>
    <scope>NUCLEOTIDE SEQUENCE [LARGE SCALE GENOMIC DNA]</scope>
    <source>
        <strain evidence="4 5">KOR42</strain>
    </source>
</reference>
<dbReference type="GO" id="GO:0006694">
    <property type="term" value="P:steroid biosynthetic process"/>
    <property type="evidence" value="ECO:0007669"/>
    <property type="project" value="InterPro"/>
</dbReference>
<comment type="similarity">
    <text evidence="1">Belongs to the 3-beta-HSD family.</text>
</comment>
<dbReference type="Pfam" id="PF01073">
    <property type="entry name" value="3Beta_HSD"/>
    <property type="match status" value="1"/>
</dbReference>
<dbReference type="InterPro" id="IPR036291">
    <property type="entry name" value="NAD(P)-bd_dom_sf"/>
</dbReference>
<dbReference type="GO" id="GO:0016853">
    <property type="term" value="F:isomerase activity"/>
    <property type="evidence" value="ECO:0007669"/>
    <property type="project" value="UniProtKB-KW"/>
</dbReference>
<dbReference type="Gene3D" id="3.40.50.720">
    <property type="entry name" value="NAD(P)-binding Rossmann-like Domain"/>
    <property type="match status" value="1"/>
</dbReference>
<evidence type="ECO:0000259" key="3">
    <source>
        <dbReference type="Pfam" id="PF01073"/>
    </source>
</evidence>
<protein>
    <submittedName>
        <fullName evidence="4">3 beta-hydroxysteroid dehydrogenase/Delta 5--&gt;4-isomerase</fullName>
    </submittedName>
</protein>
<evidence type="ECO:0000313" key="4">
    <source>
        <dbReference type="EMBL" id="TWT57608.1"/>
    </source>
</evidence>
<dbReference type="InterPro" id="IPR050177">
    <property type="entry name" value="Lipid_A_modif_metabolic_enz"/>
</dbReference>
<dbReference type="EMBL" id="SIHI01000001">
    <property type="protein sequence ID" value="TWT57608.1"/>
    <property type="molecule type" value="Genomic_DNA"/>
</dbReference>
<feature type="domain" description="3-beta hydroxysteroid dehydrogenase/isomerase" evidence="3">
    <location>
        <begin position="4"/>
        <end position="249"/>
    </location>
</feature>